<dbReference type="SUPFAM" id="SSF56784">
    <property type="entry name" value="HAD-like"/>
    <property type="match status" value="1"/>
</dbReference>
<keyword evidence="1" id="KW-0732">Signal</keyword>
<protein>
    <recommendedName>
        <fullName evidence="4">Secreted protein</fullName>
    </recommendedName>
</protein>
<reference evidence="2" key="1">
    <citation type="journal article" date="2012" name="J. Bacteriol.">
        <title>Genome Sequence of Streptomyces auratus Strain AGR0001, a Phoslactomycin-Producing Actinomycete.</title>
        <authorList>
            <person name="Han X."/>
            <person name="Li M."/>
            <person name="Ding Z."/>
            <person name="Zhao J."/>
            <person name="Ji K."/>
            <person name="Wen M."/>
            <person name="Lu T."/>
        </authorList>
    </citation>
    <scope>NUCLEOTIDE SEQUENCE</scope>
    <source>
        <strain evidence="2">AGR0001</strain>
    </source>
</reference>
<dbReference type="InterPro" id="IPR023214">
    <property type="entry name" value="HAD_sf"/>
</dbReference>
<dbReference type="AlphaFoldDB" id="A0A8B1MZK7"/>
<dbReference type="EMBL" id="CP072931">
    <property type="protein sequence ID" value="QTZ90179.1"/>
    <property type="molecule type" value="Genomic_DNA"/>
</dbReference>
<dbReference type="OrthoDB" id="4146716at2"/>
<dbReference type="KEGG" id="sauh:SU9_000870"/>
<keyword evidence="3" id="KW-1185">Reference proteome</keyword>
<organism evidence="2 3">
    <name type="scientific">Streptomyces auratus AGR0001</name>
    <dbReference type="NCBI Taxonomy" id="1160718"/>
    <lineage>
        <taxon>Bacteria</taxon>
        <taxon>Bacillati</taxon>
        <taxon>Actinomycetota</taxon>
        <taxon>Actinomycetes</taxon>
        <taxon>Kitasatosporales</taxon>
        <taxon>Streptomycetaceae</taxon>
        <taxon>Streptomyces</taxon>
    </lineage>
</organism>
<gene>
    <name evidence="2" type="ORF">SU9_000870</name>
</gene>
<evidence type="ECO:0008006" key="4">
    <source>
        <dbReference type="Google" id="ProtNLM"/>
    </source>
</evidence>
<dbReference type="RefSeq" id="WP_040901289.1">
    <property type="nucleotide sequence ID" value="NZ_CP072931.1"/>
</dbReference>
<accession>A0A8B1MZK7</accession>
<dbReference type="InterPro" id="IPR036412">
    <property type="entry name" value="HAD-like_sf"/>
</dbReference>
<evidence type="ECO:0000256" key="1">
    <source>
        <dbReference type="SAM" id="SignalP"/>
    </source>
</evidence>
<feature type="chain" id="PRO_5032388150" description="Secreted protein" evidence="1">
    <location>
        <begin position="31"/>
        <end position="213"/>
    </location>
</feature>
<sequence>MKKTSGRRTSWLLLLALGGLAALSVPTASAATRIPRTSEDAGRARGCVMVYFDLGETLVHTAEDESVRYMPGAAEHLRALRARHIPVGLITNVPPSWGATDAARAAKLKEVIDKDWADTRPFAWSDFGDRIFTPRTEAERKPAPALWERAKKAAGRCRVVYQAETPDEVQVGRSVGYLAYQAARPHWPAYLPVRLIAALAHLPYPNAGSAREH</sequence>
<reference evidence="2" key="2">
    <citation type="submission" date="2021-04" db="EMBL/GenBank/DDBJ databases">
        <authorList>
            <person name="Wen M.-L."/>
            <person name="Han X.-L."/>
            <person name="Xiong J."/>
        </authorList>
    </citation>
    <scope>NUCLEOTIDE SEQUENCE</scope>
    <source>
        <strain evidence="2">AGR0001</strain>
    </source>
</reference>
<dbReference type="CDD" id="cd01427">
    <property type="entry name" value="HAD_like"/>
    <property type="match status" value="1"/>
</dbReference>
<feature type="signal peptide" evidence="1">
    <location>
        <begin position="1"/>
        <end position="30"/>
    </location>
</feature>
<proteinExistence type="predicted"/>
<evidence type="ECO:0000313" key="3">
    <source>
        <dbReference type="Proteomes" id="UP000009036"/>
    </source>
</evidence>
<name>A0A8B1MZK7_9ACTN</name>
<evidence type="ECO:0000313" key="2">
    <source>
        <dbReference type="EMBL" id="QTZ90179.1"/>
    </source>
</evidence>
<dbReference type="Gene3D" id="3.40.50.1000">
    <property type="entry name" value="HAD superfamily/HAD-like"/>
    <property type="match status" value="1"/>
</dbReference>
<dbReference type="Proteomes" id="UP000009036">
    <property type="component" value="Chromosome"/>
</dbReference>